<dbReference type="EMBL" id="VXOY01000014">
    <property type="protein sequence ID" value="MYE38237.1"/>
    <property type="molecule type" value="Genomic_DNA"/>
</dbReference>
<protein>
    <submittedName>
        <fullName evidence="1">Uncharacterized protein</fullName>
    </submittedName>
</protein>
<dbReference type="Proteomes" id="UP000449092">
    <property type="component" value="Unassembled WGS sequence"/>
</dbReference>
<gene>
    <name evidence="1" type="ORF">F4X82_01805</name>
</gene>
<dbReference type="AlphaFoldDB" id="A0A845DA55"/>
<accession>A0A845DA55</accession>
<evidence type="ECO:0000313" key="2">
    <source>
        <dbReference type="Proteomes" id="UP000449092"/>
    </source>
</evidence>
<comment type="caution">
    <text evidence="1">The sequence shown here is derived from an EMBL/GenBank/DDBJ whole genome shotgun (WGS) entry which is preliminary data.</text>
</comment>
<proteinExistence type="predicted"/>
<sequence>MVGKSFIASVENLTSNDYSASSETAREELISVINQKKDELAERIRNRVSKDYFLASERGSFTASTETDFNQRKIELPNDAIGGVSRVVLNLSVGGNERNIYPAIEDTGIGAIVELTEDQIKEYAGRFPEEVRYSFQGNDIFILSDFSFGGEDGDGYIISYEKYPANYKLKDFSISEDLSTVEGSLPRTTHTALLNTVISEIISSDENSYRVGYITTREQIAERSVELMIQNMKKRNRTTVLRPPRVRARRDLLT</sequence>
<reference evidence="1 2" key="1">
    <citation type="submission" date="2019-09" db="EMBL/GenBank/DDBJ databases">
        <title>Characterisation of the sponge microbiome using genome-centric metagenomics.</title>
        <authorList>
            <person name="Engelberts J.P."/>
            <person name="Robbins S.J."/>
            <person name="De Goeij J.M."/>
            <person name="Aranda M."/>
            <person name="Bell S.C."/>
            <person name="Webster N.S."/>
        </authorList>
    </citation>
    <scope>NUCLEOTIDE SEQUENCE [LARGE SCALE GENOMIC DNA]</scope>
    <source>
        <strain evidence="1">SB0662_bin_43</strain>
    </source>
</reference>
<name>A0A845DA55_9BACT</name>
<evidence type="ECO:0000313" key="1">
    <source>
        <dbReference type="EMBL" id="MYE38237.1"/>
    </source>
</evidence>
<organism evidence="1 2">
    <name type="scientific">Candidatus Spechtbacteria bacterium SB0662_bin_43</name>
    <dbReference type="NCBI Taxonomy" id="2604897"/>
    <lineage>
        <taxon>Bacteria</taxon>
        <taxon>Candidatus Spechtiibacteriota</taxon>
    </lineage>
</organism>